<dbReference type="Pfam" id="PF07647">
    <property type="entry name" value="SAM_2"/>
    <property type="match status" value="1"/>
</dbReference>
<dbReference type="PANTHER" id="PTHR22998:SF1">
    <property type="entry name" value="NAD(+) HYDROLASE SARM1"/>
    <property type="match status" value="1"/>
</dbReference>
<dbReference type="EMBL" id="GGMR01014178">
    <property type="protein sequence ID" value="MBY26797.1"/>
    <property type="molecule type" value="Transcribed_RNA"/>
</dbReference>
<proteinExistence type="predicted"/>
<feature type="domain" description="TIR" evidence="5">
    <location>
        <begin position="172"/>
        <end position="309"/>
    </location>
</feature>
<dbReference type="SUPFAM" id="SSF47769">
    <property type="entry name" value="SAM/Pointed domain"/>
    <property type="match status" value="2"/>
</dbReference>
<dbReference type="GO" id="GO:0030425">
    <property type="term" value="C:dendrite"/>
    <property type="evidence" value="ECO:0007669"/>
    <property type="project" value="TreeGrafter"/>
</dbReference>
<evidence type="ECO:0000256" key="4">
    <source>
        <dbReference type="ARBA" id="ARBA00022801"/>
    </source>
</evidence>
<dbReference type="GO" id="GO:0035591">
    <property type="term" value="F:signaling adaptor activity"/>
    <property type="evidence" value="ECO:0007669"/>
    <property type="project" value="InterPro"/>
</dbReference>
<sequence length="309" mass="35128">MQLASGLAPQPCQLIGEEVSYRLNKKVPQWPIEYVLIWFNLIGGSDFIKNVLENRVDGDLLLRITEDELRDDIGIHNGLMNKRIMRELNNLKQSADYSSIDSTGLNSVLKSINSEYSVYTYPMLKAGVNVDSIRFLTDDQLKNVCGISNGIHRSCIKDLIQKISGYTENVDKPFDAFISYRRSTSNVLASLLKVCLDIRGYKVFIDLKRSNDAKHRHDVLQTVKKSKNFIIALTQDSLDGVIEPLDMIREEVATAKQSQCNIIPVLDDFSWSTSPVPDDLKNLNMYNSISWVHDYQDACVNKLVKFMIK</sequence>
<dbReference type="GO" id="GO:0048678">
    <property type="term" value="P:response to axon injury"/>
    <property type="evidence" value="ECO:0007669"/>
    <property type="project" value="InterPro"/>
</dbReference>
<protein>
    <submittedName>
        <fullName evidence="7">Sterile alpha and TIR motif-containing protein 1</fullName>
    </submittedName>
</protein>
<accession>A0A2S2PBG3</accession>
<dbReference type="SUPFAM" id="SSF52200">
    <property type="entry name" value="Toll/Interleukin receptor TIR domain"/>
    <property type="match status" value="1"/>
</dbReference>
<dbReference type="InterPro" id="IPR039184">
    <property type="entry name" value="SARM1"/>
</dbReference>
<comment type="subcellular location">
    <subcellularLocation>
        <location evidence="1">Cytoplasm</location>
    </subcellularLocation>
</comment>
<gene>
    <name evidence="7" type="primary">Ect4_4</name>
    <name evidence="7" type="ORF">g.132227</name>
</gene>
<keyword evidence="2" id="KW-0963">Cytoplasm</keyword>
<dbReference type="GO" id="GO:0034128">
    <property type="term" value="P:negative regulation of MyD88-independent toll-like receptor signaling pathway"/>
    <property type="evidence" value="ECO:0007669"/>
    <property type="project" value="InterPro"/>
</dbReference>
<evidence type="ECO:0000313" key="7">
    <source>
        <dbReference type="EMBL" id="MBY26797.1"/>
    </source>
</evidence>
<dbReference type="PROSITE" id="PS50105">
    <property type="entry name" value="SAM_DOMAIN"/>
    <property type="match status" value="1"/>
</dbReference>
<dbReference type="InterPro" id="IPR000157">
    <property type="entry name" value="TIR_dom"/>
</dbReference>
<dbReference type="SMART" id="SM00454">
    <property type="entry name" value="SAM"/>
    <property type="match status" value="2"/>
</dbReference>
<reference evidence="7" key="1">
    <citation type="submission" date="2018-04" db="EMBL/GenBank/DDBJ databases">
        <title>Transcriptome of Schizaphis graminum biotype I.</title>
        <authorList>
            <person name="Scully E.D."/>
            <person name="Geib S.M."/>
            <person name="Palmer N.A."/>
            <person name="Koch K."/>
            <person name="Bradshaw J."/>
            <person name="Heng-Moss T."/>
            <person name="Sarath G."/>
        </authorList>
    </citation>
    <scope>NUCLEOTIDE SEQUENCE</scope>
</reference>
<dbReference type="AlphaFoldDB" id="A0A2S2PBG3"/>
<dbReference type="GO" id="GO:0007165">
    <property type="term" value="P:signal transduction"/>
    <property type="evidence" value="ECO:0007669"/>
    <property type="project" value="InterPro"/>
</dbReference>
<dbReference type="PROSITE" id="PS50104">
    <property type="entry name" value="TIR"/>
    <property type="match status" value="1"/>
</dbReference>
<dbReference type="InterPro" id="IPR001660">
    <property type="entry name" value="SAM"/>
</dbReference>
<evidence type="ECO:0000259" key="6">
    <source>
        <dbReference type="PROSITE" id="PS50105"/>
    </source>
</evidence>
<dbReference type="PANTHER" id="PTHR22998">
    <property type="entry name" value="SARM1"/>
    <property type="match status" value="1"/>
</dbReference>
<evidence type="ECO:0000256" key="1">
    <source>
        <dbReference type="ARBA" id="ARBA00004496"/>
    </source>
</evidence>
<keyword evidence="4" id="KW-0378">Hydrolase</keyword>
<name>A0A2S2PBG3_SCHGA</name>
<dbReference type="GO" id="GO:0005737">
    <property type="term" value="C:cytoplasm"/>
    <property type="evidence" value="ECO:0007669"/>
    <property type="project" value="UniProtKB-SubCell"/>
</dbReference>
<dbReference type="InterPro" id="IPR013761">
    <property type="entry name" value="SAM/pointed_sf"/>
</dbReference>
<dbReference type="Gene3D" id="3.40.50.10140">
    <property type="entry name" value="Toll/interleukin-1 receptor homology (TIR) domain"/>
    <property type="match status" value="1"/>
</dbReference>
<evidence type="ECO:0000256" key="2">
    <source>
        <dbReference type="ARBA" id="ARBA00022490"/>
    </source>
</evidence>
<organism evidence="7">
    <name type="scientific">Schizaphis graminum</name>
    <name type="common">Green bug aphid</name>
    <dbReference type="NCBI Taxonomy" id="13262"/>
    <lineage>
        <taxon>Eukaryota</taxon>
        <taxon>Metazoa</taxon>
        <taxon>Ecdysozoa</taxon>
        <taxon>Arthropoda</taxon>
        <taxon>Hexapoda</taxon>
        <taxon>Insecta</taxon>
        <taxon>Pterygota</taxon>
        <taxon>Neoptera</taxon>
        <taxon>Paraneoptera</taxon>
        <taxon>Hemiptera</taxon>
        <taxon>Sternorrhyncha</taxon>
        <taxon>Aphidomorpha</taxon>
        <taxon>Aphidoidea</taxon>
        <taxon>Aphididae</taxon>
        <taxon>Aphidini</taxon>
        <taxon>Schizaphis</taxon>
    </lineage>
</organism>
<dbReference type="InterPro" id="IPR035897">
    <property type="entry name" value="Toll_tir_struct_dom_sf"/>
</dbReference>
<dbReference type="GO" id="GO:0003953">
    <property type="term" value="F:NAD+ nucleosidase activity"/>
    <property type="evidence" value="ECO:0007669"/>
    <property type="project" value="InterPro"/>
</dbReference>
<keyword evidence="3" id="KW-0677">Repeat</keyword>
<evidence type="ECO:0000256" key="3">
    <source>
        <dbReference type="ARBA" id="ARBA00022737"/>
    </source>
</evidence>
<dbReference type="Pfam" id="PF13676">
    <property type="entry name" value="TIR_2"/>
    <property type="match status" value="1"/>
</dbReference>
<dbReference type="Gene3D" id="1.10.150.50">
    <property type="entry name" value="Transcription Factor, Ets-1"/>
    <property type="match status" value="1"/>
</dbReference>
<evidence type="ECO:0000259" key="5">
    <source>
        <dbReference type="PROSITE" id="PS50104"/>
    </source>
</evidence>
<feature type="domain" description="SAM" evidence="6">
    <location>
        <begin position="30"/>
        <end position="94"/>
    </location>
</feature>